<dbReference type="SUPFAM" id="SSF48239">
    <property type="entry name" value="Terpenoid cyclases/Protein prenyltransferases"/>
    <property type="match status" value="1"/>
</dbReference>
<gene>
    <name evidence="3" type="ordered locus">Adeg_1462</name>
</gene>
<dbReference type="Proteomes" id="UP000002620">
    <property type="component" value="Chromosome"/>
</dbReference>
<dbReference type="EMBL" id="CP001785">
    <property type="protein sequence ID" value="ACX52558.1"/>
    <property type="molecule type" value="Genomic_DNA"/>
</dbReference>
<accession>C9R8C9</accession>
<dbReference type="HOGENOM" id="CLU_999804_0_0_9"/>
<evidence type="ECO:0000256" key="1">
    <source>
        <dbReference type="ARBA" id="ARBA00022737"/>
    </source>
</evidence>
<evidence type="ECO:0000313" key="3">
    <source>
        <dbReference type="EMBL" id="ACX52558.1"/>
    </source>
</evidence>
<reference evidence="3 4" key="1">
    <citation type="submission" date="2009-10" db="EMBL/GenBank/DDBJ databases">
        <title>Complete sequence of chromosome of Ammonifex degensii KC4.</title>
        <authorList>
            <consortium name="US DOE Joint Genome Institute"/>
            <person name="Kerfeld C."/>
            <person name="Goodner B."/>
            <person name="Huber H."/>
            <person name="Stetter K."/>
            <person name="Lucas S."/>
            <person name="Copeland A."/>
            <person name="Lapidus A."/>
            <person name="Glavina del Rio T."/>
            <person name="Dalin E."/>
            <person name="Tice H."/>
            <person name="Bruce D."/>
            <person name="Goodwin L."/>
            <person name="Pitluck S."/>
            <person name="Saunders E."/>
            <person name="Brettin T."/>
            <person name="Detter J.C."/>
            <person name="Han C."/>
            <person name="Larimer F."/>
            <person name="Land M."/>
            <person name="Hauser L."/>
            <person name="Kyrpides N."/>
            <person name="Ovchinnikova G."/>
            <person name="Richardson P."/>
        </authorList>
    </citation>
    <scope>NUCLEOTIDE SEQUENCE [LARGE SCALE GENOMIC DNA]</scope>
    <source>
        <strain evidence="4">DSM 10501 / KC4</strain>
    </source>
</reference>
<dbReference type="eggNOG" id="COG1689">
    <property type="taxonomic scope" value="Bacteria"/>
</dbReference>
<protein>
    <recommendedName>
        <fullName evidence="2">Prenyltransferase alpha-alpha toroid domain-containing protein</fullName>
    </recommendedName>
</protein>
<proteinExistence type="predicted"/>
<organism evidence="3 4">
    <name type="scientific">Ammonifex degensii (strain DSM 10501 / KC4)</name>
    <dbReference type="NCBI Taxonomy" id="429009"/>
    <lineage>
        <taxon>Bacteria</taxon>
        <taxon>Bacillati</taxon>
        <taxon>Bacillota</taxon>
        <taxon>Clostridia</taxon>
        <taxon>Thermoanaerobacterales</taxon>
        <taxon>Thermoanaerobacteraceae</taxon>
        <taxon>Ammonifex</taxon>
    </lineage>
</organism>
<feature type="domain" description="Prenyltransferase alpha-alpha toroid" evidence="2">
    <location>
        <begin position="203"/>
        <end position="267"/>
    </location>
</feature>
<dbReference type="GO" id="GO:0003824">
    <property type="term" value="F:catalytic activity"/>
    <property type="evidence" value="ECO:0007669"/>
    <property type="project" value="InterPro"/>
</dbReference>
<evidence type="ECO:0000259" key="2">
    <source>
        <dbReference type="Pfam" id="PF00432"/>
    </source>
</evidence>
<dbReference type="KEGG" id="adg:Adeg_1462"/>
<evidence type="ECO:0000313" key="4">
    <source>
        <dbReference type="Proteomes" id="UP000002620"/>
    </source>
</evidence>
<dbReference type="Pfam" id="PF00432">
    <property type="entry name" value="Prenyltrans"/>
    <property type="match status" value="3"/>
</dbReference>
<feature type="domain" description="Prenyltransferase alpha-alpha toroid" evidence="2">
    <location>
        <begin position="75"/>
        <end position="153"/>
    </location>
</feature>
<keyword evidence="4" id="KW-1185">Reference proteome</keyword>
<dbReference type="InterPro" id="IPR001330">
    <property type="entry name" value="Prenyltrans"/>
</dbReference>
<feature type="domain" description="Prenyltransferase alpha-alpha toroid" evidence="2">
    <location>
        <begin position="8"/>
        <end position="51"/>
    </location>
</feature>
<dbReference type="STRING" id="429009.Adeg_1462"/>
<keyword evidence="1" id="KW-0677">Repeat</keyword>
<name>C9R8C9_AMMDK</name>
<dbReference type="AlphaFoldDB" id="C9R8C9"/>
<dbReference type="InterPro" id="IPR008930">
    <property type="entry name" value="Terpenoid_cyclase/PrenylTrfase"/>
</dbReference>
<sequence>MLSPAWSERIAQYVESCRTPDGGYFFARIPPGSPHDTFYAVATLSLLGRKPADPEAVCSFFQALLARDALVTPVAIDYAVSTLAILSKLSPPWKELARKLSQQQDPHGGFWVPQQLWVEATSRLENTFHAARALTLTSVEFDREACARLVRKELEEALNANDLSGLATVFYGTAILKLTGKESLLPRKDVLLFLQEVEPLALSYLEYCYYLTATHSLLPGKPNHPEKLLSFVKKCACRQGGFARFPHPCGLPTLIATYQATFILSFLFNSKTEGTILV</sequence>